<comment type="subcellular location">
    <subcellularLocation>
        <location evidence="1">Bacterial flagellum basal body</location>
    </subcellularLocation>
    <subcellularLocation>
        <location evidence="2">Cell membrane</location>
        <topology evidence="2">Peripheral membrane protein</topology>
    </subcellularLocation>
</comment>
<evidence type="ECO:0000259" key="12">
    <source>
        <dbReference type="Pfam" id="PF01052"/>
    </source>
</evidence>
<name>N6VBA3_9HYPH</name>
<evidence type="ECO:0000256" key="1">
    <source>
        <dbReference type="ARBA" id="ARBA00004117"/>
    </source>
</evidence>
<dbReference type="PANTHER" id="PTHR30034:SF6">
    <property type="entry name" value="YOP PROTEINS TRANSLOCATION PROTEIN Q"/>
    <property type="match status" value="1"/>
</dbReference>
<evidence type="ECO:0000256" key="11">
    <source>
        <dbReference type="SAM" id="MobiDB-lite"/>
    </source>
</evidence>
<dbReference type="GO" id="GO:0009425">
    <property type="term" value="C:bacterial-type flagellum basal body"/>
    <property type="evidence" value="ECO:0007669"/>
    <property type="project" value="UniProtKB-SubCell"/>
</dbReference>
<dbReference type="Proteomes" id="UP000014242">
    <property type="component" value="Unassembled WGS sequence"/>
</dbReference>
<protein>
    <recommendedName>
        <fullName evidence="4">Flagellar motor switch protein FliM</fullName>
    </recommendedName>
</protein>
<evidence type="ECO:0000256" key="5">
    <source>
        <dbReference type="ARBA" id="ARBA00022475"/>
    </source>
</evidence>
<dbReference type="GO" id="GO:0005886">
    <property type="term" value="C:plasma membrane"/>
    <property type="evidence" value="ECO:0007669"/>
    <property type="project" value="UniProtKB-SubCell"/>
</dbReference>
<keyword evidence="13" id="KW-0966">Cell projection</keyword>
<gene>
    <name evidence="13" type="primary">fliM</name>
    <name evidence="13" type="ORF">m07a_11530</name>
</gene>
<dbReference type="eggNOG" id="COG1868">
    <property type="taxonomic scope" value="Bacteria"/>
</dbReference>
<dbReference type="RefSeq" id="WP_010704243.1">
    <property type="nucleotide sequence ID" value="NZ_KB915629.1"/>
</dbReference>
<keyword evidence="7" id="KW-0283">Flagellar rotation</keyword>
<accession>N6VBA3</accession>
<proteinExistence type="inferred from homology"/>
<evidence type="ECO:0000256" key="7">
    <source>
        <dbReference type="ARBA" id="ARBA00022779"/>
    </source>
</evidence>
<evidence type="ECO:0000256" key="2">
    <source>
        <dbReference type="ARBA" id="ARBA00004202"/>
    </source>
</evidence>
<dbReference type="InterPro" id="IPR001543">
    <property type="entry name" value="FliN-like_C"/>
</dbReference>
<evidence type="ECO:0000256" key="10">
    <source>
        <dbReference type="ARBA" id="ARBA00025044"/>
    </source>
</evidence>
<dbReference type="AlphaFoldDB" id="N6VBA3"/>
<evidence type="ECO:0000256" key="6">
    <source>
        <dbReference type="ARBA" id="ARBA00022500"/>
    </source>
</evidence>
<keyword evidence="14" id="KW-1185">Reference proteome</keyword>
<dbReference type="PATRIC" id="fig|1094496.3.peg.1182"/>
<keyword evidence="13" id="KW-0969">Cilium</keyword>
<dbReference type="InterPro" id="IPR036429">
    <property type="entry name" value="SpoA-like_sf"/>
</dbReference>
<evidence type="ECO:0000256" key="8">
    <source>
        <dbReference type="ARBA" id="ARBA00023136"/>
    </source>
</evidence>
<dbReference type="Gene3D" id="2.30.330.10">
    <property type="entry name" value="SpoA-like"/>
    <property type="match status" value="1"/>
</dbReference>
<keyword evidence="8" id="KW-0472">Membrane</keyword>
<organism evidence="13 14">
    <name type="scientific">Bartonella schoenbuchensis m07a</name>
    <dbReference type="NCBI Taxonomy" id="1094496"/>
    <lineage>
        <taxon>Bacteria</taxon>
        <taxon>Pseudomonadati</taxon>
        <taxon>Pseudomonadota</taxon>
        <taxon>Alphaproteobacteria</taxon>
        <taxon>Hyphomicrobiales</taxon>
        <taxon>Bartonellaceae</taxon>
        <taxon>Bartonella</taxon>
    </lineage>
</organism>
<keyword evidence="6" id="KW-0145">Chemotaxis</keyword>
<dbReference type="SUPFAM" id="SSF101801">
    <property type="entry name" value="Surface presentation of antigens (SPOA)"/>
    <property type="match status" value="1"/>
</dbReference>
<dbReference type="PANTHER" id="PTHR30034">
    <property type="entry name" value="FLAGELLAR MOTOR SWITCH PROTEIN FLIM"/>
    <property type="match status" value="1"/>
</dbReference>
<evidence type="ECO:0000256" key="3">
    <source>
        <dbReference type="ARBA" id="ARBA00011049"/>
    </source>
</evidence>
<evidence type="ECO:0000256" key="9">
    <source>
        <dbReference type="ARBA" id="ARBA00023143"/>
    </source>
</evidence>
<evidence type="ECO:0000313" key="14">
    <source>
        <dbReference type="Proteomes" id="UP000014242"/>
    </source>
</evidence>
<dbReference type="GO" id="GO:0050918">
    <property type="term" value="P:positive chemotaxis"/>
    <property type="evidence" value="ECO:0007669"/>
    <property type="project" value="TreeGrafter"/>
</dbReference>
<reference evidence="13 14" key="1">
    <citation type="journal article" date="2013" name="PLoS Genet.">
        <title>A gene transfer agent and a dynamic repertoire of secretion systems hold the keys to the explosive radiation of the emerging pathogen Bartonella.</title>
        <authorList>
            <person name="Guy L."/>
            <person name="Nystedt B."/>
            <person name="Toft C."/>
            <person name="Zaremba-Niedzwiedzka K."/>
            <person name="Berglund E.C."/>
            <person name="Granberg F."/>
            <person name="Naslund K."/>
            <person name="Eriksson A.S."/>
            <person name="Andersson S.G."/>
        </authorList>
    </citation>
    <scope>NUCLEOTIDE SEQUENCE [LARGE SCALE GENOMIC DNA]</scope>
    <source>
        <strain evidence="14">m07a</strain>
    </source>
</reference>
<keyword evidence="13" id="KW-0282">Flagellum</keyword>
<feature type="region of interest" description="Disordered" evidence="11">
    <location>
        <begin position="1"/>
        <end position="20"/>
    </location>
</feature>
<comment type="function">
    <text evidence="10">FliM is one of three proteins (FliG, FliN, FliM) that forms the rotor-mounted switch complex (C ring), located at the base of the basal body. This complex interacts with the CheY and CheZ chemotaxis proteins, in addition to contacting components of the motor that determine the direction of flagellar rotation.</text>
</comment>
<comment type="similarity">
    <text evidence="3">Belongs to the FliM family.</text>
</comment>
<sequence>MTEQTEQTEQTAQTEQAAQTEHNINEEKKQDVLAQHILRAAGLSSDDLMSFQYVFRDAASSLCAQLGHYTSLEFSTDVQSLDTLKSDKITQTIGTDTLLIYFSSSLWGDDVIFVLDATLVDLITEAFFGAAEPKLINRNGRPFSSTEYKISEYFGKLLANTMDGIFGTGDGSLLLFKQILKAQEFNSETFHQSQMFSCALGVKCNEIETNVNILMPRSCHRPIQEAVTRALRAPAKHTDPLWAKRLKQEVSRAHVSIEAFIQQGSMTLDELSKLQVGQVLSLPANAVKQIKLRSGKKSLYKCSLGKMGTNFSIRVTDPIDEEKEMIDELVHS</sequence>
<keyword evidence="9" id="KW-0975">Bacterial flagellum</keyword>
<evidence type="ECO:0000313" key="13">
    <source>
        <dbReference type="EMBL" id="ENN90546.1"/>
    </source>
</evidence>
<dbReference type="Pfam" id="PF01052">
    <property type="entry name" value="FliMN_C"/>
    <property type="match status" value="1"/>
</dbReference>
<evidence type="ECO:0000256" key="4">
    <source>
        <dbReference type="ARBA" id="ARBA00021898"/>
    </source>
</evidence>
<keyword evidence="5" id="KW-1003">Cell membrane</keyword>
<comment type="caution">
    <text evidence="13">The sequence shown here is derived from an EMBL/GenBank/DDBJ whole genome shotgun (WGS) entry which is preliminary data.</text>
</comment>
<dbReference type="InterPro" id="IPR028976">
    <property type="entry name" value="CheC-like_sf"/>
</dbReference>
<dbReference type="EMBL" id="AGWC01000009">
    <property type="protein sequence ID" value="ENN90546.1"/>
    <property type="molecule type" value="Genomic_DNA"/>
</dbReference>
<dbReference type="HOGENOM" id="CLU_052646_2_0_5"/>
<feature type="domain" description="Flagellar motor switch protein FliN-like C-terminal" evidence="12">
    <location>
        <begin position="248"/>
        <end position="319"/>
    </location>
</feature>
<dbReference type="GO" id="GO:0071978">
    <property type="term" value="P:bacterial-type flagellum-dependent swarming motility"/>
    <property type="evidence" value="ECO:0007669"/>
    <property type="project" value="TreeGrafter"/>
</dbReference>
<dbReference type="Gene3D" id="3.40.1550.10">
    <property type="entry name" value="CheC-like"/>
    <property type="match status" value="1"/>
</dbReference>